<feature type="repeat" description="TPR" evidence="1">
    <location>
        <begin position="310"/>
        <end position="343"/>
    </location>
</feature>
<dbReference type="SUPFAM" id="SSF53474">
    <property type="entry name" value="alpha/beta-Hydrolases"/>
    <property type="match status" value="1"/>
</dbReference>
<dbReference type="InterPro" id="IPR019734">
    <property type="entry name" value="TPR_rpt"/>
</dbReference>
<dbReference type="PROSITE" id="PS50005">
    <property type="entry name" value="TPR"/>
    <property type="match status" value="1"/>
</dbReference>
<dbReference type="SUPFAM" id="SSF48452">
    <property type="entry name" value="TPR-like"/>
    <property type="match status" value="1"/>
</dbReference>
<comment type="caution">
    <text evidence="2">The sequence shown here is derived from an EMBL/GenBank/DDBJ whole genome shotgun (WGS) entry which is preliminary data.</text>
</comment>
<evidence type="ECO:0000313" key="3">
    <source>
        <dbReference type="Proteomes" id="UP001242480"/>
    </source>
</evidence>
<dbReference type="RefSeq" id="WP_307268498.1">
    <property type="nucleotide sequence ID" value="NZ_JAUSVX010000001.1"/>
</dbReference>
<keyword evidence="3" id="KW-1185">Reference proteome</keyword>
<keyword evidence="1" id="KW-0802">TPR repeat</keyword>
<gene>
    <name evidence="2" type="ORF">QO011_001007</name>
</gene>
<proteinExistence type="predicted"/>
<evidence type="ECO:0000313" key="2">
    <source>
        <dbReference type="EMBL" id="MDQ0468012.1"/>
    </source>
</evidence>
<sequence length="359" mass="40674">MFTDAGVYQNKVAYRQIDLSGRYFVDYVPGNETLVITFYPVGFVNERAMREAEPWGLRFLSRYGTSILGVKPAKADWYRGADLHRFFRSDEFADFAKGFDRVILYGGSMGAFAALVFSQAVANAEVIALSPQSTLDPALVPWDQRFPDAASLDWTGDFADAAALRHVQKLHIAFDPLDPCDRRHAARIPSENRIDILLPFLGHASPVWLTKLGLLQDLVGQILARTFDQAAFRQLLKRRRELAQYFIEMSRRAGTRRPDLRRIALEKAETLAATDMSALPSIAQMHVDEGRPDQAEAVLHRFIEMKPDLPQGHYQLARLLKQQGRFDEAASFGERALSLNPKNRFYQEWLVDLASARGR</sequence>
<evidence type="ECO:0000256" key="1">
    <source>
        <dbReference type="PROSITE-ProRule" id="PRU00339"/>
    </source>
</evidence>
<dbReference type="InterPro" id="IPR011990">
    <property type="entry name" value="TPR-like_helical_dom_sf"/>
</dbReference>
<protein>
    <submittedName>
        <fullName evidence="2">Tetratricopeptide (TPR) repeat protein</fullName>
    </submittedName>
</protein>
<dbReference type="EMBL" id="JAUSVX010000001">
    <property type="protein sequence ID" value="MDQ0468012.1"/>
    <property type="molecule type" value="Genomic_DNA"/>
</dbReference>
<accession>A0ABU0J172</accession>
<organism evidence="2 3">
    <name type="scientific">Labrys wisconsinensis</name>
    <dbReference type="NCBI Taxonomy" id="425677"/>
    <lineage>
        <taxon>Bacteria</taxon>
        <taxon>Pseudomonadati</taxon>
        <taxon>Pseudomonadota</taxon>
        <taxon>Alphaproteobacteria</taxon>
        <taxon>Hyphomicrobiales</taxon>
        <taxon>Xanthobacteraceae</taxon>
        <taxon>Labrys</taxon>
    </lineage>
</organism>
<dbReference type="Proteomes" id="UP001242480">
    <property type="component" value="Unassembled WGS sequence"/>
</dbReference>
<dbReference type="InterPro" id="IPR029058">
    <property type="entry name" value="AB_hydrolase_fold"/>
</dbReference>
<name>A0ABU0J172_9HYPH</name>
<dbReference type="Gene3D" id="1.25.40.10">
    <property type="entry name" value="Tetratricopeptide repeat domain"/>
    <property type="match status" value="1"/>
</dbReference>
<dbReference type="SMART" id="SM00028">
    <property type="entry name" value="TPR"/>
    <property type="match status" value="2"/>
</dbReference>
<reference evidence="2 3" key="1">
    <citation type="submission" date="2023-07" db="EMBL/GenBank/DDBJ databases">
        <title>Genomic Encyclopedia of Type Strains, Phase IV (KMG-IV): sequencing the most valuable type-strain genomes for metagenomic binning, comparative biology and taxonomic classification.</title>
        <authorList>
            <person name="Goeker M."/>
        </authorList>
    </citation>
    <scope>NUCLEOTIDE SEQUENCE [LARGE SCALE GENOMIC DNA]</scope>
    <source>
        <strain evidence="2 3">DSM 19619</strain>
    </source>
</reference>
<dbReference type="Pfam" id="PF13432">
    <property type="entry name" value="TPR_16"/>
    <property type="match status" value="1"/>
</dbReference>